<evidence type="ECO:0000313" key="7">
    <source>
        <dbReference type="Proteomes" id="UP001183607"/>
    </source>
</evidence>
<dbReference type="GO" id="GO:0003677">
    <property type="term" value="F:DNA binding"/>
    <property type="evidence" value="ECO:0007669"/>
    <property type="project" value="UniProtKB-KW"/>
</dbReference>
<dbReference type="SUPFAM" id="SSF46785">
    <property type="entry name" value="Winged helix' DNA-binding domain"/>
    <property type="match status" value="1"/>
</dbReference>
<protein>
    <submittedName>
        <fullName evidence="6">IclR family transcriptional regulator</fullName>
    </submittedName>
</protein>
<dbReference type="AlphaFoldDB" id="A0ABD5E0L2"/>
<evidence type="ECO:0000256" key="3">
    <source>
        <dbReference type="ARBA" id="ARBA00023163"/>
    </source>
</evidence>
<dbReference type="PANTHER" id="PTHR30136:SF24">
    <property type="entry name" value="HTH-TYPE TRANSCRIPTIONAL REPRESSOR ALLR"/>
    <property type="match status" value="1"/>
</dbReference>
<evidence type="ECO:0000256" key="2">
    <source>
        <dbReference type="ARBA" id="ARBA00023125"/>
    </source>
</evidence>
<dbReference type="PROSITE" id="PS51078">
    <property type="entry name" value="ICLR_ED"/>
    <property type="match status" value="1"/>
</dbReference>
<keyword evidence="2" id="KW-0238">DNA-binding</keyword>
<dbReference type="GO" id="GO:0006355">
    <property type="term" value="P:regulation of DNA-templated transcription"/>
    <property type="evidence" value="ECO:0007669"/>
    <property type="project" value="UniProtKB-ARBA"/>
</dbReference>
<dbReference type="InterPro" id="IPR029016">
    <property type="entry name" value="GAF-like_dom_sf"/>
</dbReference>
<name>A0ABD5E0L2_9ACTN</name>
<dbReference type="InterPro" id="IPR050707">
    <property type="entry name" value="HTH_MetabolicPath_Reg"/>
</dbReference>
<keyword evidence="1" id="KW-0805">Transcription regulation</keyword>
<dbReference type="PANTHER" id="PTHR30136">
    <property type="entry name" value="HELIX-TURN-HELIX TRANSCRIPTIONAL REGULATOR, ICLR FAMILY"/>
    <property type="match status" value="1"/>
</dbReference>
<feature type="domain" description="HTH iclR-type" evidence="4">
    <location>
        <begin position="21"/>
        <end position="82"/>
    </location>
</feature>
<feature type="domain" description="IclR-ED" evidence="5">
    <location>
        <begin position="83"/>
        <end position="239"/>
    </location>
</feature>
<evidence type="ECO:0000259" key="5">
    <source>
        <dbReference type="PROSITE" id="PS51078"/>
    </source>
</evidence>
<comment type="caution">
    <text evidence="6">The sequence shown here is derived from an EMBL/GenBank/DDBJ whole genome shotgun (WGS) entry which is preliminary data.</text>
</comment>
<dbReference type="InterPro" id="IPR036388">
    <property type="entry name" value="WH-like_DNA-bd_sf"/>
</dbReference>
<proteinExistence type="predicted"/>
<sequence>MTAREADPGPEGPPARRADGAQTLERGLGVLRMLAEAPHGLRASEVAAALGVHRSIAYRLLTALTRSHFAARDAAGRYRVGVAFYTLAQRARPPLVDVAMPVLRALAVELGATACLVVPDGAHAVAVAVVEPPGPGPCFSYGVGHRDPLDRGSAGLALLSAGEPLPGEPERVAEVRARGWAITHEEVTPGTIGVAAPLRVPEPADPAAVNVITHRRSVADRAVPLVVAAARRMEELLAGED</sequence>
<gene>
    <name evidence="6" type="ORF">RM574_03905</name>
</gene>
<dbReference type="Pfam" id="PF09339">
    <property type="entry name" value="HTH_IclR"/>
    <property type="match status" value="1"/>
</dbReference>
<dbReference type="InterPro" id="IPR005471">
    <property type="entry name" value="Tscrpt_reg_IclR_N"/>
</dbReference>
<dbReference type="Gene3D" id="1.10.10.10">
    <property type="entry name" value="Winged helix-like DNA-binding domain superfamily/Winged helix DNA-binding domain"/>
    <property type="match status" value="1"/>
</dbReference>
<organism evidence="6 7">
    <name type="scientific">Streptomyces evansiae</name>
    <dbReference type="NCBI Taxonomy" id="3075535"/>
    <lineage>
        <taxon>Bacteria</taxon>
        <taxon>Bacillati</taxon>
        <taxon>Actinomycetota</taxon>
        <taxon>Actinomycetes</taxon>
        <taxon>Kitasatosporales</taxon>
        <taxon>Streptomycetaceae</taxon>
        <taxon>Streptomyces</taxon>
    </lineage>
</organism>
<dbReference type="Proteomes" id="UP001183607">
    <property type="component" value="Unassembled WGS sequence"/>
</dbReference>
<accession>A0ABD5E0L2</accession>
<dbReference type="SMART" id="SM00346">
    <property type="entry name" value="HTH_ICLR"/>
    <property type="match status" value="1"/>
</dbReference>
<dbReference type="RefSeq" id="WP_311676629.1">
    <property type="nucleotide sequence ID" value="NZ_JAVRER010000004.1"/>
</dbReference>
<dbReference type="InterPro" id="IPR036390">
    <property type="entry name" value="WH_DNA-bd_sf"/>
</dbReference>
<evidence type="ECO:0000313" key="6">
    <source>
        <dbReference type="EMBL" id="MDT0414624.1"/>
    </source>
</evidence>
<keyword evidence="3" id="KW-0804">Transcription</keyword>
<evidence type="ECO:0000256" key="1">
    <source>
        <dbReference type="ARBA" id="ARBA00023015"/>
    </source>
</evidence>
<dbReference type="EMBL" id="JAVRER010000004">
    <property type="protein sequence ID" value="MDT0414624.1"/>
    <property type="molecule type" value="Genomic_DNA"/>
</dbReference>
<dbReference type="Gene3D" id="3.30.450.40">
    <property type="match status" value="2"/>
</dbReference>
<dbReference type="PROSITE" id="PS51077">
    <property type="entry name" value="HTH_ICLR"/>
    <property type="match status" value="1"/>
</dbReference>
<evidence type="ECO:0000259" key="4">
    <source>
        <dbReference type="PROSITE" id="PS51077"/>
    </source>
</evidence>
<dbReference type="InterPro" id="IPR014757">
    <property type="entry name" value="Tscrpt_reg_IclR_C"/>
</dbReference>
<reference evidence="7" key="1">
    <citation type="submission" date="2023-07" db="EMBL/GenBank/DDBJ databases">
        <title>30 novel species of actinomycetes from the DSMZ collection.</title>
        <authorList>
            <person name="Nouioui I."/>
        </authorList>
    </citation>
    <scope>NUCLEOTIDE SEQUENCE [LARGE SCALE GENOMIC DNA]</scope>
    <source>
        <strain evidence="7">DSM 41982</strain>
    </source>
</reference>
<dbReference type="SUPFAM" id="SSF55781">
    <property type="entry name" value="GAF domain-like"/>
    <property type="match status" value="1"/>
</dbReference>